<dbReference type="RefSeq" id="WP_134519902.1">
    <property type="nucleotide sequence ID" value="NZ_SOHE01000053.1"/>
</dbReference>
<dbReference type="Proteomes" id="UP000297447">
    <property type="component" value="Unassembled WGS sequence"/>
</dbReference>
<keyword evidence="2" id="KW-0812">Transmembrane</keyword>
<evidence type="ECO:0000256" key="2">
    <source>
        <dbReference type="SAM" id="Phobius"/>
    </source>
</evidence>
<evidence type="ECO:0000313" key="3">
    <source>
        <dbReference type="EMBL" id="TFD48876.1"/>
    </source>
</evidence>
<name>A0A4R8ZYB8_9MICO</name>
<dbReference type="OrthoDB" id="5185521at2"/>
<keyword evidence="2" id="KW-0472">Membrane</keyword>
<feature type="compositionally biased region" description="Low complexity" evidence="1">
    <location>
        <begin position="350"/>
        <end position="379"/>
    </location>
</feature>
<feature type="transmembrane region" description="Helical" evidence="2">
    <location>
        <begin position="130"/>
        <end position="147"/>
    </location>
</feature>
<comment type="caution">
    <text evidence="3">The sequence shown here is derived from an EMBL/GenBank/DDBJ whole genome shotgun (WGS) entry which is preliminary data.</text>
</comment>
<accession>A0A4R8ZYB8</accession>
<evidence type="ECO:0000313" key="4">
    <source>
        <dbReference type="Proteomes" id="UP000297447"/>
    </source>
</evidence>
<gene>
    <name evidence="3" type="ORF">E3T55_12560</name>
</gene>
<reference evidence="3 4" key="1">
    <citation type="submission" date="2019-03" db="EMBL/GenBank/DDBJ databases">
        <title>Genomics of glacier-inhabiting Cryobacterium strains.</title>
        <authorList>
            <person name="Liu Q."/>
            <person name="Xin Y.-H."/>
        </authorList>
    </citation>
    <scope>NUCLEOTIDE SEQUENCE [LARGE SCALE GENOMIC DNA]</scope>
    <source>
        <strain evidence="3 4">Hh14</strain>
    </source>
</reference>
<evidence type="ECO:0000256" key="1">
    <source>
        <dbReference type="SAM" id="MobiDB-lite"/>
    </source>
</evidence>
<feature type="region of interest" description="Disordered" evidence="1">
    <location>
        <begin position="346"/>
        <end position="379"/>
    </location>
</feature>
<sequence length="379" mass="40245">MTDATAATQTSLSITDFAAAVRAQLGDLPADDVDDLTDGLEADLTEQAADATGAGAASPELGDPAAYAAELRAAADLPPRTEPGSGAKRESLVRRLGARARSWRADAARSIRLSPAGAQLLDFLLVLRPLWWVLRGWAVYVVANIFFGQSFEVLPSDPIRGIALLAFVTLSVQWGRGRWLPWHWLLGFRTLVSVCAILALPWLLFIAAHQITAQNYSAANYYVPDSDFVMPGLVQNGEQVTNIFAYDADGQPVDNVQLFDQNGQPLGVVDDPANTPSLSQYDEAGTEIVLVPSRLVPGGSGWNVYPLGQVSAEDIAYPYDGLAQLEQSEATPFPFAQVQPLVAAPLAGDPTASPTPTAEPTASATDVPVPTPTPAEVSQ</sequence>
<protein>
    <submittedName>
        <fullName evidence="3">Uncharacterized protein</fullName>
    </submittedName>
</protein>
<dbReference type="AlphaFoldDB" id="A0A4R8ZYB8"/>
<keyword evidence="4" id="KW-1185">Reference proteome</keyword>
<keyword evidence="2" id="KW-1133">Transmembrane helix</keyword>
<dbReference type="EMBL" id="SOHE01000053">
    <property type="protein sequence ID" value="TFD48876.1"/>
    <property type="molecule type" value="Genomic_DNA"/>
</dbReference>
<proteinExistence type="predicted"/>
<feature type="transmembrane region" description="Helical" evidence="2">
    <location>
        <begin position="182"/>
        <end position="207"/>
    </location>
</feature>
<organism evidence="3 4">
    <name type="scientific">Cryobacterium frigoriphilum</name>
    <dbReference type="NCBI Taxonomy" id="1259150"/>
    <lineage>
        <taxon>Bacteria</taxon>
        <taxon>Bacillati</taxon>
        <taxon>Actinomycetota</taxon>
        <taxon>Actinomycetes</taxon>
        <taxon>Micrococcales</taxon>
        <taxon>Microbacteriaceae</taxon>
        <taxon>Cryobacterium</taxon>
    </lineage>
</organism>
<dbReference type="Pfam" id="PF22564">
    <property type="entry name" value="HAAS"/>
    <property type="match status" value="1"/>
</dbReference>